<feature type="compositionally biased region" description="Basic and acidic residues" evidence="1">
    <location>
        <begin position="39"/>
        <end position="49"/>
    </location>
</feature>
<dbReference type="OrthoDB" id="74629at2759"/>
<feature type="region of interest" description="Disordered" evidence="1">
    <location>
        <begin position="270"/>
        <end position="292"/>
    </location>
</feature>
<accession>A0A976FHV5</accession>
<sequence length="601" mass="67511">MPLFSGSNTLRFSLRNHHRHTDADVDSSNSHGSHLNRKPRQETRPEMHLPDQTTVKSHSLTTEALQAPSSTLSSSVRSSASTLRSTSNTLIENLSGGENDTDIPEDSESRHSIITPSSSRVPSMRNSRNSGQTTLRNSHFSLAEYRQLQCSMSYKNRVNSDTYRRSSTTSSHNDPRISERMSDMLTSFRANEASVSLPDSHSLLHARISELSTNVSCALPHSVEPLAPVDQSSPVLASESTELTATTRITEVSVAALQTRRAFQQMALAMEDEESGDEGDSDSDVRRKSSVTSGGVVRLGAEEYRMFQFRLRQLEELTAEQSSKHIAMEKTIEREVQTRTQKLMETMEKQISMYKQAKELECDREVQRRVSEHFENPRRSHGNSQASSTPRSSAGNSRHSSNPAASFRDSLNKAGVVKDESNSFEKLLHPRRSRKRLEQLKEREESQKREMEQFREFIRTTEMRVLQPQRVDDGMSAVDAEKAKRTFLELNDPLLPESMLLSSPSDLIEVICVLRKSGQEQEMQIEEAKRLVLAAIEARESAEATAREAIELTLKLDAILDEKKSMGKQCPISTSEEFRHASENEHAADWQSDTPSSSSTL</sequence>
<dbReference type="EMBL" id="SHOA02000013">
    <property type="protein sequence ID" value="TDH66834.1"/>
    <property type="molecule type" value="Genomic_DNA"/>
</dbReference>
<comment type="caution">
    <text evidence="2">The sequence shown here is derived from an EMBL/GenBank/DDBJ whole genome shotgun (WGS) entry which is preliminary data.</text>
</comment>
<feature type="region of interest" description="Disordered" evidence="1">
    <location>
        <begin position="566"/>
        <end position="601"/>
    </location>
</feature>
<name>A0A976FHV5_BRELC</name>
<feature type="compositionally biased region" description="Polar residues" evidence="1">
    <location>
        <begin position="51"/>
        <end position="68"/>
    </location>
</feature>
<dbReference type="RefSeq" id="XP_067816333.1">
    <property type="nucleotide sequence ID" value="XM_067964044.1"/>
</dbReference>
<organism evidence="2 3">
    <name type="scientific">Bremia lactucae</name>
    <name type="common">Lettuce downy mildew</name>
    <dbReference type="NCBI Taxonomy" id="4779"/>
    <lineage>
        <taxon>Eukaryota</taxon>
        <taxon>Sar</taxon>
        <taxon>Stramenopiles</taxon>
        <taxon>Oomycota</taxon>
        <taxon>Peronosporomycetes</taxon>
        <taxon>Peronosporales</taxon>
        <taxon>Peronosporaceae</taxon>
        <taxon>Bremia</taxon>
    </lineage>
</organism>
<gene>
    <name evidence="2" type="ORF">CCR75_005970</name>
</gene>
<evidence type="ECO:0000313" key="2">
    <source>
        <dbReference type="EMBL" id="TDH66834.1"/>
    </source>
</evidence>
<feature type="compositionally biased region" description="Acidic residues" evidence="1">
    <location>
        <begin position="270"/>
        <end position="282"/>
    </location>
</feature>
<evidence type="ECO:0000313" key="3">
    <source>
        <dbReference type="Proteomes" id="UP000294530"/>
    </source>
</evidence>
<reference evidence="2 3" key="1">
    <citation type="journal article" date="2021" name="Genome Biol.">
        <title>AFLAP: assembly-free linkage analysis pipeline using k-mers from genome sequencing data.</title>
        <authorList>
            <person name="Fletcher K."/>
            <person name="Zhang L."/>
            <person name="Gil J."/>
            <person name="Han R."/>
            <person name="Cavanaugh K."/>
            <person name="Michelmore R."/>
        </authorList>
    </citation>
    <scope>NUCLEOTIDE SEQUENCE [LARGE SCALE GENOMIC DNA]</scope>
    <source>
        <strain evidence="2 3">SF5</strain>
    </source>
</reference>
<dbReference type="KEGG" id="blac:94349715"/>
<feature type="compositionally biased region" description="Polar residues" evidence="1">
    <location>
        <begin position="112"/>
        <end position="135"/>
    </location>
</feature>
<feature type="compositionally biased region" description="Basic and acidic residues" evidence="1">
    <location>
        <begin position="576"/>
        <end position="588"/>
    </location>
</feature>
<feature type="compositionally biased region" description="Polar residues" evidence="1">
    <location>
        <begin position="382"/>
        <end position="404"/>
    </location>
</feature>
<dbReference type="AlphaFoldDB" id="A0A976FHV5"/>
<feature type="compositionally biased region" description="Low complexity" evidence="1">
    <location>
        <begin position="69"/>
        <end position="90"/>
    </location>
</feature>
<feature type="region of interest" description="Disordered" evidence="1">
    <location>
        <begin position="159"/>
        <end position="178"/>
    </location>
</feature>
<feature type="region of interest" description="Disordered" evidence="1">
    <location>
        <begin position="20"/>
        <end position="135"/>
    </location>
</feature>
<proteinExistence type="predicted"/>
<feature type="region of interest" description="Disordered" evidence="1">
    <location>
        <begin position="372"/>
        <end position="414"/>
    </location>
</feature>
<keyword evidence="3" id="KW-1185">Reference proteome</keyword>
<feature type="compositionally biased region" description="Polar residues" evidence="1">
    <location>
        <begin position="591"/>
        <end position="601"/>
    </location>
</feature>
<dbReference type="GeneID" id="94349715"/>
<protein>
    <submittedName>
        <fullName evidence="2">Uncharacterized protein</fullName>
    </submittedName>
</protein>
<evidence type="ECO:0000256" key="1">
    <source>
        <dbReference type="SAM" id="MobiDB-lite"/>
    </source>
</evidence>
<dbReference type="Proteomes" id="UP000294530">
    <property type="component" value="Unassembled WGS sequence"/>
</dbReference>